<evidence type="ECO:0000313" key="4">
    <source>
        <dbReference type="Proteomes" id="UP001209878"/>
    </source>
</evidence>
<dbReference type="EMBL" id="JAODUO010000016">
    <property type="protein sequence ID" value="KAK2193188.1"/>
    <property type="molecule type" value="Genomic_DNA"/>
</dbReference>
<comment type="caution">
    <text evidence="3">The sequence shown here is derived from an EMBL/GenBank/DDBJ whole genome shotgun (WGS) entry which is preliminary data.</text>
</comment>
<name>A0AAD9PEC2_RIDPI</name>
<evidence type="ECO:0000256" key="1">
    <source>
        <dbReference type="SAM" id="SignalP"/>
    </source>
</evidence>
<dbReference type="Proteomes" id="UP001209878">
    <property type="component" value="Unassembled WGS sequence"/>
</dbReference>
<accession>A0AAD9PEC2</accession>
<dbReference type="InterPro" id="IPR056601">
    <property type="entry name" value="Galaxin_dom"/>
</dbReference>
<keyword evidence="1" id="KW-0732">Signal</keyword>
<evidence type="ECO:0000313" key="3">
    <source>
        <dbReference type="EMBL" id="KAK2193188.1"/>
    </source>
</evidence>
<feature type="domain" description="Galaxin-like repeats" evidence="2">
    <location>
        <begin position="16"/>
        <end position="85"/>
    </location>
</feature>
<evidence type="ECO:0000259" key="2">
    <source>
        <dbReference type="Pfam" id="PF24748"/>
    </source>
</evidence>
<feature type="signal peptide" evidence="1">
    <location>
        <begin position="1"/>
        <end position="24"/>
    </location>
</feature>
<keyword evidence="4" id="KW-1185">Reference proteome</keyword>
<organism evidence="3 4">
    <name type="scientific">Ridgeia piscesae</name>
    <name type="common">Tubeworm</name>
    <dbReference type="NCBI Taxonomy" id="27915"/>
    <lineage>
        <taxon>Eukaryota</taxon>
        <taxon>Metazoa</taxon>
        <taxon>Spiralia</taxon>
        <taxon>Lophotrochozoa</taxon>
        <taxon>Annelida</taxon>
        <taxon>Polychaeta</taxon>
        <taxon>Sedentaria</taxon>
        <taxon>Canalipalpata</taxon>
        <taxon>Sabellida</taxon>
        <taxon>Siboglinidae</taxon>
        <taxon>Ridgeia</taxon>
    </lineage>
</organism>
<reference evidence="3" key="1">
    <citation type="journal article" date="2023" name="Mol. Biol. Evol.">
        <title>Third-Generation Sequencing Reveals the Adaptive Role of the Epigenome in Three Deep-Sea Polychaetes.</title>
        <authorList>
            <person name="Perez M."/>
            <person name="Aroh O."/>
            <person name="Sun Y."/>
            <person name="Lan Y."/>
            <person name="Juniper S.K."/>
            <person name="Young C.R."/>
            <person name="Angers B."/>
            <person name="Qian P.Y."/>
        </authorList>
    </citation>
    <scope>NUCLEOTIDE SEQUENCE</scope>
    <source>
        <strain evidence="3">R07B-5</strain>
    </source>
</reference>
<sequence length="85" mass="9533">MGMSQKQILLVAVVIACCVSVTRGWLIEPDCGGQPYDPREEMCCHRVVWTDASEDDACCGVMVYNKHKSVCCDGKIYSVKERRKC</sequence>
<dbReference type="AlphaFoldDB" id="A0AAD9PEC2"/>
<feature type="chain" id="PRO_5042238467" description="Galaxin-like repeats domain-containing protein" evidence="1">
    <location>
        <begin position="25"/>
        <end position="85"/>
    </location>
</feature>
<gene>
    <name evidence="3" type="ORF">NP493_14g07000</name>
</gene>
<protein>
    <recommendedName>
        <fullName evidence="2">Galaxin-like repeats domain-containing protein</fullName>
    </recommendedName>
</protein>
<proteinExistence type="predicted"/>
<dbReference type="PROSITE" id="PS51257">
    <property type="entry name" value="PROKAR_LIPOPROTEIN"/>
    <property type="match status" value="1"/>
</dbReference>
<dbReference type="Pfam" id="PF24748">
    <property type="entry name" value="Galaxin_repeat"/>
    <property type="match status" value="1"/>
</dbReference>